<dbReference type="HOGENOM" id="CLU_3342920_0_0_7"/>
<evidence type="ECO:0000313" key="1">
    <source>
        <dbReference type="EMBL" id="EIM63301.1"/>
    </source>
</evidence>
<gene>
    <name evidence="1" type="ORF">DespoDRAFT_01352</name>
</gene>
<dbReference type="AlphaFoldDB" id="I5B1D8"/>
<reference evidence="1 2" key="2">
    <citation type="submission" date="2012-02" db="EMBL/GenBank/DDBJ databases">
        <title>Improved High-Quality Draft sequence of Desulfobacter postgatei 2ac9.</title>
        <authorList>
            <consortium name="US DOE Joint Genome Institute"/>
            <person name="Lucas S."/>
            <person name="Han J."/>
            <person name="Lapidus A."/>
            <person name="Cheng J.-F."/>
            <person name="Goodwin L."/>
            <person name="Pitluck S."/>
            <person name="Peters L."/>
            <person name="Ovchinnikova G."/>
            <person name="Held B."/>
            <person name="Detter J.C."/>
            <person name="Han C."/>
            <person name="Tapia R."/>
            <person name="Land M."/>
            <person name="Hauser L."/>
            <person name="Kyrpides N."/>
            <person name="Ivanova N."/>
            <person name="Pagani I."/>
            <person name="Orellana R."/>
            <person name="Lovley D."/>
            <person name="Woyke T."/>
        </authorList>
    </citation>
    <scope>NUCLEOTIDE SEQUENCE [LARGE SCALE GENOMIC DNA]</scope>
    <source>
        <strain evidence="1 2">2ac9</strain>
    </source>
</reference>
<dbReference type="Proteomes" id="UP000005778">
    <property type="component" value="Chromosome"/>
</dbReference>
<accession>I5B1D8</accession>
<sequence>MEYFEYVNQNPKPIQWSYTKVKMLEKFDTQNQYKLAA</sequence>
<dbReference type="eggNOG" id="COG3335">
    <property type="taxonomic scope" value="Bacteria"/>
</dbReference>
<keyword evidence="2" id="KW-1185">Reference proteome</keyword>
<evidence type="ECO:0000313" key="2">
    <source>
        <dbReference type="Proteomes" id="UP000005778"/>
    </source>
</evidence>
<dbReference type="EMBL" id="CM001488">
    <property type="protein sequence ID" value="EIM63301.1"/>
    <property type="molecule type" value="Genomic_DNA"/>
</dbReference>
<protein>
    <submittedName>
        <fullName evidence="1">Uncharacterized protein</fullName>
    </submittedName>
</protein>
<name>I5B1D8_9BACT</name>
<reference evidence="1 2" key="1">
    <citation type="submission" date="2011-09" db="EMBL/GenBank/DDBJ databases">
        <authorList>
            <consortium name="US DOE Joint Genome Institute (JGI-PGF)"/>
            <person name="Lucas S."/>
            <person name="Han J."/>
            <person name="Lapidus A."/>
            <person name="Cheng J.-F."/>
            <person name="Goodwin L."/>
            <person name="Pitluck S."/>
            <person name="Peters L."/>
            <person name="Land M.L."/>
            <person name="Hauser L."/>
            <person name="Orellana R."/>
            <person name="Lovley D."/>
            <person name="Woyke T.J."/>
        </authorList>
    </citation>
    <scope>NUCLEOTIDE SEQUENCE [LARGE SCALE GENOMIC DNA]</scope>
    <source>
        <strain evidence="1 2">2ac9</strain>
    </source>
</reference>
<proteinExistence type="predicted"/>
<organism evidence="1 2">
    <name type="scientific">Desulfobacter postgatei 2ac9</name>
    <dbReference type="NCBI Taxonomy" id="879212"/>
    <lineage>
        <taxon>Bacteria</taxon>
        <taxon>Pseudomonadati</taxon>
        <taxon>Thermodesulfobacteriota</taxon>
        <taxon>Desulfobacteria</taxon>
        <taxon>Desulfobacterales</taxon>
        <taxon>Desulfobacteraceae</taxon>
        <taxon>Desulfobacter</taxon>
    </lineage>
</organism>